<sequence>MMIILEDISSVRVWPRNILTEAYDVDDGLCDLGSLKSYMYLFGKAPISYNFWEVIYHQVPGAGQTVKALVFISPPREYHTGRKQEFCFQFRERKGTGSMFVIIRTSEATHGRAVSLVLTVTSLLFFAAFPYL</sequence>
<evidence type="ECO:0000313" key="2">
    <source>
        <dbReference type="Proteomes" id="UP000284452"/>
    </source>
</evidence>
<proteinExistence type="predicted"/>
<protein>
    <submittedName>
        <fullName evidence="1">Uncharacterized protein</fullName>
    </submittedName>
</protein>
<accession>A0A3R7YQE9</accession>
<evidence type="ECO:0000313" key="1">
    <source>
        <dbReference type="EMBL" id="RQX70892.1"/>
    </source>
</evidence>
<gene>
    <name evidence="1" type="ORF">TGCAST_315630</name>
</gene>
<dbReference type="VEuPathDB" id="ToxoDB:TGCAST_315630"/>
<dbReference type="Proteomes" id="UP000284452">
    <property type="component" value="Unassembled WGS sequence"/>
</dbReference>
<dbReference type="EMBL" id="AHIV02001194">
    <property type="protein sequence ID" value="RQX70892.1"/>
    <property type="molecule type" value="Genomic_DNA"/>
</dbReference>
<name>A0A3R7YQE9_TOXGO</name>
<reference evidence="1 2" key="1">
    <citation type="submission" date="2017-10" db="EMBL/GenBank/DDBJ databases">
        <authorList>
            <person name="Sibley D."/>
            <person name="Venepally P."/>
            <person name="Karamycheva S."/>
            <person name="Hadjithomas M."/>
            <person name="Khan A."/>
            <person name="Brunk B."/>
            <person name="Roos D."/>
            <person name="Caler E."/>
            <person name="Lorenzi H."/>
        </authorList>
    </citation>
    <scope>NUCLEOTIDE SEQUENCE [LARGE SCALE GENOMIC DNA]</scope>
    <source>
        <strain evidence="1 2">CAST</strain>
    </source>
</reference>
<dbReference type="AlphaFoldDB" id="A0A3R7YQE9"/>
<organism evidence="1 2">
    <name type="scientific">Toxoplasma gondii CAST</name>
    <dbReference type="NCBI Taxonomy" id="943122"/>
    <lineage>
        <taxon>Eukaryota</taxon>
        <taxon>Sar</taxon>
        <taxon>Alveolata</taxon>
        <taxon>Apicomplexa</taxon>
        <taxon>Conoidasida</taxon>
        <taxon>Coccidia</taxon>
        <taxon>Eucoccidiorida</taxon>
        <taxon>Eimeriorina</taxon>
        <taxon>Sarcocystidae</taxon>
        <taxon>Toxoplasma</taxon>
    </lineage>
</organism>
<comment type="caution">
    <text evidence="1">The sequence shown here is derived from an EMBL/GenBank/DDBJ whole genome shotgun (WGS) entry which is preliminary data.</text>
</comment>